<keyword evidence="3" id="KW-1185">Reference proteome</keyword>
<proteinExistence type="predicted"/>
<feature type="compositionally biased region" description="Low complexity" evidence="1">
    <location>
        <begin position="197"/>
        <end position="214"/>
    </location>
</feature>
<dbReference type="EMBL" id="JBGUAW010000005">
    <property type="protein sequence ID" value="MFA9461008.1"/>
    <property type="molecule type" value="Genomic_DNA"/>
</dbReference>
<accession>A0ABV4TUK9</accession>
<reference evidence="2 3" key="1">
    <citation type="submission" date="2024-08" db="EMBL/GenBank/DDBJ databases">
        <title>Whole-genome sequencing of halo(alkali)philic microorganisms from hypersaline lakes.</title>
        <authorList>
            <person name="Sorokin D.Y."/>
            <person name="Merkel A.Y."/>
            <person name="Messina E."/>
            <person name="Yakimov M."/>
        </authorList>
    </citation>
    <scope>NUCLEOTIDE SEQUENCE [LARGE SCALE GENOMIC DNA]</scope>
    <source>
        <strain evidence="2 3">Cl-TMA</strain>
    </source>
</reference>
<evidence type="ECO:0000313" key="2">
    <source>
        <dbReference type="EMBL" id="MFA9461008.1"/>
    </source>
</evidence>
<sequence length="240" mass="26890">MLKDLMQAVNSGSDLEAEDFRRAAQALLSRQFLFLANKNDRQPYRLIKEHMTYFGNLVDALGWTLVEDSDFQYVGVVTGDTAAPFRKSLKREETLLLLGARFLFERGLENMEAQEGGVVWVDAQELATFLQDKLGLSLPPAGRFKETLKLFRRHGLVRIHKDGTSEEVDRIRLELLPSLRRVTGGPEWRQRLEKFAEVPGEEPAGAEGLEGEPQPGDEAESVDASAEEPELKGEPHADAD</sequence>
<name>A0ABV4TUK9_9GAMM</name>
<dbReference type="RefSeq" id="WP_373655787.1">
    <property type="nucleotide sequence ID" value="NZ_JBGUAW010000005.1"/>
</dbReference>
<gene>
    <name evidence="2" type="ORF">ACERLL_09240</name>
</gene>
<dbReference type="Pfam" id="PF13835">
    <property type="entry name" value="DUF4194"/>
    <property type="match status" value="1"/>
</dbReference>
<comment type="caution">
    <text evidence="2">The sequence shown here is derived from an EMBL/GenBank/DDBJ whole genome shotgun (WGS) entry which is preliminary data.</text>
</comment>
<dbReference type="Proteomes" id="UP001575181">
    <property type="component" value="Unassembled WGS sequence"/>
</dbReference>
<evidence type="ECO:0000313" key="3">
    <source>
        <dbReference type="Proteomes" id="UP001575181"/>
    </source>
</evidence>
<feature type="region of interest" description="Disordered" evidence="1">
    <location>
        <begin position="196"/>
        <end position="240"/>
    </location>
</feature>
<protein>
    <submittedName>
        <fullName evidence="2">DUF4194 domain-containing protein</fullName>
    </submittedName>
</protein>
<feature type="compositionally biased region" description="Basic and acidic residues" evidence="1">
    <location>
        <begin position="229"/>
        <end position="240"/>
    </location>
</feature>
<dbReference type="InterPro" id="IPR025449">
    <property type="entry name" value="JetB"/>
</dbReference>
<organism evidence="2 3">
    <name type="scientific">Thiohalorhabdus methylotrophus</name>
    <dbReference type="NCBI Taxonomy" id="3242694"/>
    <lineage>
        <taxon>Bacteria</taxon>
        <taxon>Pseudomonadati</taxon>
        <taxon>Pseudomonadota</taxon>
        <taxon>Gammaproteobacteria</taxon>
        <taxon>Thiohalorhabdales</taxon>
        <taxon>Thiohalorhabdaceae</taxon>
        <taxon>Thiohalorhabdus</taxon>
    </lineage>
</organism>
<feature type="compositionally biased region" description="Acidic residues" evidence="1">
    <location>
        <begin position="215"/>
        <end position="228"/>
    </location>
</feature>
<evidence type="ECO:0000256" key="1">
    <source>
        <dbReference type="SAM" id="MobiDB-lite"/>
    </source>
</evidence>